<reference evidence="3 4" key="2">
    <citation type="submission" date="2019-09" db="EMBL/GenBank/DDBJ databases">
        <authorList>
            <person name="Jin C."/>
        </authorList>
    </citation>
    <scope>NUCLEOTIDE SEQUENCE [LARGE SCALE GENOMIC DNA]</scope>
    <source>
        <strain evidence="3 4">BN130099</strain>
    </source>
</reference>
<evidence type="ECO:0000313" key="3">
    <source>
        <dbReference type="EMBL" id="KAA1419167.1"/>
    </source>
</evidence>
<dbReference type="InterPro" id="IPR032466">
    <property type="entry name" value="Metal_Hydrolase"/>
</dbReference>
<dbReference type="SUPFAM" id="SSF51556">
    <property type="entry name" value="Metallo-dependent hydrolases"/>
    <property type="match status" value="1"/>
</dbReference>
<sequence>MRLGWRHRRERAQERFMTQVLAGVVPGIIDTHIHQWDPFTTPREASKLAPLYKRAPKLLDRVAPIILAKGVWQMVRTAQYAAQPYLPVDYAADVAGTVETVGVPVQSAVHVQCGWHSDDQSEETAWLDGLPFGKGGNPGLAAIVGTDDPRDPDFATMLDRHAAASSRFRGIRFMTTWHPDKHVLNWIDEPGVMTSPAFLKGFAHLAERGLTYDAYVYSDQIHEVAALAKEYPDATIVLDHFAPPVGVLGPMGRATGRDAAARADMLARWKDNLALLSEHTNVVAKHSGLAFPMLGWSERVSGDEVAEKVAPLVQHQTEVFGEDRLMWGSNYPMDKAICPYPEIVRALADLLAPAGPDLLRKVFRDNAIRVYNL</sequence>
<dbReference type="AlphaFoldDB" id="A0A5B1LHS7"/>
<reference evidence="3 4" key="1">
    <citation type="submission" date="2019-09" db="EMBL/GenBank/DDBJ databases">
        <title>Nocardioides panacisoli sp. nov., isolated from the soil of a ginseng field.</title>
        <authorList>
            <person name="Cho C."/>
        </authorList>
    </citation>
    <scope>NUCLEOTIDE SEQUENCE [LARGE SCALE GENOMIC DNA]</scope>
    <source>
        <strain evidence="3 4">BN130099</strain>
    </source>
</reference>
<dbReference type="PANTHER" id="PTHR43569:SF2">
    <property type="entry name" value="AMIDOHYDROLASE-RELATED DOMAIN-CONTAINING PROTEIN"/>
    <property type="match status" value="1"/>
</dbReference>
<evidence type="ECO:0000313" key="4">
    <source>
        <dbReference type="Proteomes" id="UP000325003"/>
    </source>
</evidence>
<dbReference type="PANTHER" id="PTHR43569">
    <property type="entry name" value="AMIDOHYDROLASE"/>
    <property type="match status" value="1"/>
</dbReference>
<comment type="similarity">
    <text evidence="1">Belongs to the metallo-dependent hydrolases superfamily.</text>
</comment>
<dbReference type="InterPro" id="IPR006680">
    <property type="entry name" value="Amidohydro-rel"/>
</dbReference>
<feature type="domain" description="Amidohydrolase-related" evidence="2">
    <location>
        <begin position="29"/>
        <end position="373"/>
    </location>
</feature>
<name>A0A5B1LHS7_9ACTN</name>
<dbReference type="Gene3D" id="3.20.20.140">
    <property type="entry name" value="Metal-dependent hydrolases"/>
    <property type="match status" value="1"/>
</dbReference>
<gene>
    <name evidence="3" type="ORF">F0U44_11995</name>
</gene>
<protein>
    <submittedName>
        <fullName evidence="3">Amidohydrolase family protein</fullName>
    </submittedName>
</protein>
<dbReference type="EMBL" id="VUJV01000003">
    <property type="protein sequence ID" value="KAA1419167.1"/>
    <property type="molecule type" value="Genomic_DNA"/>
</dbReference>
<dbReference type="Pfam" id="PF04909">
    <property type="entry name" value="Amidohydro_2"/>
    <property type="match status" value="1"/>
</dbReference>
<dbReference type="Proteomes" id="UP000325003">
    <property type="component" value="Unassembled WGS sequence"/>
</dbReference>
<dbReference type="InterPro" id="IPR052350">
    <property type="entry name" value="Metallo-dep_Lactonases"/>
</dbReference>
<keyword evidence="4" id="KW-1185">Reference proteome</keyword>
<dbReference type="GO" id="GO:0016787">
    <property type="term" value="F:hydrolase activity"/>
    <property type="evidence" value="ECO:0007669"/>
    <property type="project" value="UniProtKB-KW"/>
</dbReference>
<accession>A0A5B1LHS7</accession>
<evidence type="ECO:0000256" key="1">
    <source>
        <dbReference type="ARBA" id="ARBA00038310"/>
    </source>
</evidence>
<comment type="caution">
    <text evidence="3">The sequence shown here is derived from an EMBL/GenBank/DDBJ whole genome shotgun (WGS) entry which is preliminary data.</text>
</comment>
<evidence type="ECO:0000259" key="2">
    <source>
        <dbReference type="Pfam" id="PF04909"/>
    </source>
</evidence>
<proteinExistence type="inferred from homology"/>
<organism evidence="3 4">
    <name type="scientific">Nocardioides humilatus</name>
    <dbReference type="NCBI Taxonomy" id="2607660"/>
    <lineage>
        <taxon>Bacteria</taxon>
        <taxon>Bacillati</taxon>
        <taxon>Actinomycetota</taxon>
        <taxon>Actinomycetes</taxon>
        <taxon>Propionibacteriales</taxon>
        <taxon>Nocardioidaceae</taxon>
        <taxon>Nocardioides</taxon>
    </lineage>
</organism>
<keyword evidence="3" id="KW-0378">Hydrolase</keyword>